<proteinExistence type="predicted"/>
<sequence>MFFAKGRASSELPNIAAAKGGRPLNHPKQKEMRILVFMLLLCSSLQAQYYGSHIPVASKLILPPEEFGEGPYPLLVMLPFTSGDARYMFEAYAKAAGSEKSDSDQEKLASIIAALPAPGEQAQPFALMLPAGKGSRRDHSWRGFKACFERYERRLEKDIKNNLGRYPIDSQRIYLTGVSLGGDLSWAISQRQPQRYQGALVMGSRCSYPTTAETLGLFKEKDYRFFMTMGMQEAPDRLNGMRYARRLLDSAGVDHIYKEMPELRHNKAELWLFLEGLRYLLAPKSSNKLVQKEQALPLDKIVGTWSAGEVEHSQFVAEEKSQISKGDELFVVQEETFLENQSLKIERLSEQSVRLKLPNLPAIDAYLAWGELEGEAAIELRIPEQRKGQYYYRGSNLGLEYEQAAGYIKLDGEFPHISFSVEQFVGRSAKGFERYSFFLLLE</sequence>
<evidence type="ECO:0000313" key="2">
    <source>
        <dbReference type="Proteomes" id="UP000007519"/>
    </source>
</evidence>
<reference evidence="1 2" key="1">
    <citation type="journal article" date="2012" name="Stand. Genomic Sci.">
        <title>Complete genome sequencing and analysis of Saprospira grandis str. Lewin, a predatory marine bacterium.</title>
        <authorList>
            <person name="Saw J.H."/>
            <person name="Yuryev A."/>
            <person name="Kanbe M."/>
            <person name="Hou S."/>
            <person name="Young A.G."/>
            <person name="Aizawa S."/>
            <person name="Alam M."/>
        </authorList>
    </citation>
    <scope>NUCLEOTIDE SEQUENCE [LARGE SCALE GENOMIC DNA]</scope>
    <source>
        <strain evidence="1 2">Lewin</strain>
    </source>
</reference>
<dbReference type="STRING" id="984262.SGRA_4148"/>
<dbReference type="InterPro" id="IPR029058">
    <property type="entry name" value="AB_hydrolase_fold"/>
</dbReference>
<dbReference type="AlphaFoldDB" id="H6L8Q7"/>
<dbReference type="HOGENOM" id="CLU_668845_0_0_10"/>
<dbReference type="EMBL" id="CP002831">
    <property type="protein sequence ID" value="AFC26863.1"/>
    <property type="molecule type" value="Genomic_DNA"/>
</dbReference>
<organism evidence="1 2">
    <name type="scientific">Saprospira grandis (strain Lewin)</name>
    <dbReference type="NCBI Taxonomy" id="984262"/>
    <lineage>
        <taxon>Bacteria</taxon>
        <taxon>Pseudomonadati</taxon>
        <taxon>Bacteroidota</taxon>
        <taxon>Saprospiria</taxon>
        <taxon>Saprospirales</taxon>
        <taxon>Saprospiraceae</taxon>
        <taxon>Saprospira</taxon>
    </lineage>
</organism>
<dbReference type="SUPFAM" id="SSF53474">
    <property type="entry name" value="alpha/beta-Hydrolases"/>
    <property type="match status" value="1"/>
</dbReference>
<name>H6L8Q7_SAPGL</name>
<dbReference type="Proteomes" id="UP000007519">
    <property type="component" value="Chromosome"/>
</dbReference>
<dbReference type="Gene3D" id="3.40.50.1820">
    <property type="entry name" value="alpha/beta hydrolase"/>
    <property type="match status" value="1"/>
</dbReference>
<dbReference type="KEGG" id="sgn:SGRA_4148"/>
<gene>
    <name evidence="1" type="ordered locus">SGRA_4148</name>
</gene>
<evidence type="ECO:0008006" key="3">
    <source>
        <dbReference type="Google" id="ProtNLM"/>
    </source>
</evidence>
<protein>
    <recommendedName>
        <fullName evidence="3">Esterase</fullName>
    </recommendedName>
</protein>
<dbReference type="eggNOG" id="COG4099">
    <property type="taxonomic scope" value="Bacteria"/>
</dbReference>
<keyword evidence="2" id="KW-1185">Reference proteome</keyword>
<evidence type="ECO:0000313" key="1">
    <source>
        <dbReference type="EMBL" id="AFC26863.1"/>
    </source>
</evidence>
<accession>H6L8Q7</accession>